<keyword evidence="9" id="KW-1185">Reference proteome</keyword>
<evidence type="ECO:0000256" key="6">
    <source>
        <dbReference type="SAM" id="SignalP"/>
    </source>
</evidence>
<dbReference type="InterPro" id="IPR050386">
    <property type="entry name" value="Glycosyl_hydrolase_5"/>
</dbReference>
<organism evidence="8 9">
    <name type="scientific">Enterobacter sp. (strain 638)</name>
    <dbReference type="NCBI Taxonomy" id="399742"/>
    <lineage>
        <taxon>Bacteria</taxon>
        <taxon>Pseudomonadati</taxon>
        <taxon>Pseudomonadota</taxon>
        <taxon>Gammaproteobacteria</taxon>
        <taxon>Enterobacterales</taxon>
        <taxon>Enterobacteriaceae</taxon>
        <taxon>Enterobacter</taxon>
    </lineage>
</organism>
<keyword evidence="3 4" id="KW-0326">Glycosidase</keyword>
<name>A0A9J9GD98_ENT38</name>
<dbReference type="Pfam" id="PF00150">
    <property type="entry name" value="Cellulase"/>
    <property type="match status" value="1"/>
</dbReference>
<evidence type="ECO:0000256" key="2">
    <source>
        <dbReference type="ARBA" id="ARBA00022801"/>
    </source>
</evidence>
<feature type="signal peptide" evidence="6">
    <location>
        <begin position="1"/>
        <end position="43"/>
    </location>
</feature>
<dbReference type="SUPFAM" id="SSF51445">
    <property type="entry name" value="(Trans)glycosidases"/>
    <property type="match status" value="1"/>
</dbReference>
<dbReference type="GO" id="GO:0008422">
    <property type="term" value="F:beta-glucosidase activity"/>
    <property type="evidence" value="ECO:0007669"/>
    <property type="project" value="TreeGrafter"/>
</dbReference>
<dbReference type="Gene3D" id="3.20.20.80">
    <property type="entry name" value="Glycosidases"/>
    <property type="match status" value="1"/>
</dbReference>
<protein>
    <recommendedName>
        <fullName evidence="7">Glycoside hydrolase family 5 domain-containing protein</fullName>
    </recommendedName>
</protein>
<evidence type="ECO:0000259" key="7">
    <source>
        <dbReference type="Pfam" id="PF00150"/>
    </source>
</evidence>
<dbReference type="PANTHER" id="PTHR31297:SF17">
    <property type="entry name" value="ENDOGLUCANASE"/>
    <property type="match status" value="1"/>
</dbReference>
<dbReference type="KEGG" id="ent:Ent638_0022"/>
<gene>
    <name evidence="8" type="ordered locus">Ent638_0022</name>
</gene>
<evidence type="ECO:0000256" key="5">
    <source>
        <dbReference type="SAM" id="MobiDB-lite"/>
    </source>
</evidence>
<accession>A0A9J9GD98</accession>
<dbReference type="Proteomes" id="UP000000230">
    <property type="component" value="Chromosome"/>
</dbReference>
<reference evidence="9" key="1">
    <citation type="journal article" date="2010" name="PLoS Genet.">
        <title>Genome sequence of the plant growth promoting endophytic bacterium Enterobacter sp. 638.</title>
        <authorList>
            <person name="Taghavi S."/>
            <person name="van der Lelie D."/>
            <person name="Hoffman A."/>
            <person name="Zhang Y.B."/>
            <person name="Walla M.D."/>
            <person name="Vangronsveld J."/>
            <person name="Newman L."/>
            <person name="Monchy S."/>
        </authorList>
    </citation>
    <scope>NUCLEOTIDE SEQUENCE [LARGE SCALE GENOMIC DNA]</scope>
    <source>
        <strain evidence="9">638</strain>
    </source>
</reference>
<feature type="domain" description="Glycoside hydrolase family 5" evidence="7">
    <location>
        <begin position="81"/>
        <end position="298"/>
    </location>
</feature>
<proteinExistence type="inferred from homology"/>
<dbReference type="PANTHER" id="PTHR31297">
    <property type="entry name" value="GLUCAN ENDO-1,6-BETA-GLUCOSIDASE B"/>
    <property type="match status" value="1"/>
</dbReference>
<evidence type="ECO:0000256" key="3">
    <source>
        <dbReference type="ARBA" id="ARBA00023295"/>
    </source>
</evidence>
<sequence>MTLHHSRKSVLNTEYCFRFYARLTVLKPLIAAALIFSAGFCFAADPPLTAARYAQQLGVGIDVDWARTERGIREFDPLVVRDFRAKGFTHVRIRVAGEPTEARLIHLRKLVEACDQYGVIPIIAYQADEYKNDPKAENEKEVVNWWIAVAHYFEKSSPLLGFDLIYEPADKLNHNLASLNRVYEKTIKTVHGIDAQRMIFVAPRLRAAPEDLSSLKLPAHSQNYVLAEWHIFPWGPLKNNGKYPWTSGTAAEKSAIRSRINAALRWQQKTGHVSWVGGWGVGEPSRLTPSVEQMAFASFMACELQQAKIPYAINADFQFYDGEEGAWRSAPEPLLQVMMTPVCEKPDEMPGHHAVKPSARDAAHVTPAVASKVKSAAPSASSAGQG</sequence>
<keyword evidence="2 4" id="KW-0378">Hydrolase</keyword>
<feature type="chain" id="PRO_5039939161" description="Glycoside hydrolase family 5 domain-containing protein" evidence="6">
    <location>
        <begin position="44"/>
        <end position="386"/>
    </location>
</feature>
<dbReference type="GO" id="GO:0009251">
    <property type="term" value="P:glucan catabolic process"/>
    <property type="evidence" value="ECO:0007669"/>
    <property type="project" value="TreeGrafter"/>
</dbReference>
<dbReference type="InterPro" id="IPR001547">
    <property type="entry name" value="Glyco_hydro_5"/>
</dbReference>
<evidence type="ECO:0000256" key="4">
    <source>
        <dbReference type="RuleBase" id="RU361153"/>
    </source>
</evidence>
<dbReference type="EMBL" id="CP000653">
    <property type="protein sequence ID" value="ABP58712.1"/>
    <property type="molecule type" value="Genomic_DNA"/>
</dbReference>
<dbReference type="GO" id="GO:0009986">
    <property type="term" value="C:cell surface"/>
    <property type="evidence" value="ECO:0007669"/>
    <property type="project" value="TreeGrafter"/>
</dbReference>
<evidence type="ECO:0000313" key="8">
    <source>
        <dbReference type="EMBL" id="ABP58712.1"/>
    </source>
</evidence>
<evidence type="ECO:0000256" key="1">
    <source>
        <dbReference type="ARBA" id="ARBA00022729"/>
    </source>
</evidence>
<comment type="similarity">
    <text evidence="4">Belongs to the glycosyl hydrolase 5 (cellulase A) family.</text>
</comment>
<feature type="compositionally biased region" description="Low complexity" evidence="5">
    <location>
        <begin position="367"/>
        <end position="386"/>
    </location>
</feature>
<dbReference type="GO" id="GO:0005576">
    <property type="term" value="C:extracellular region"/>
    <property type="evidence" value="ECO:0007669"/>
    <property type="project" value="TreeGrafter"/>
</dbReference>
<keyword evidence="1 6" id="KW-0732">Signal</keyword>
<feature type="region of interest" description="Disordered" evidence="5">
    <location>
        <begin position="346"/>
        <end position="386"/>
    </location>
</feature>
<dbReference type="InterPro" id="IPR017853">
    <property type="entry name" value="GH"/>
</dbReference>
<evidence type="ECO:0000313" key="9">
    <source>
        <dbReference type="Proteomes" id="UP000000230"/>
    </source>
</evidence>
<dbReference type="AlphaFoldDB" id="A0A9J9GD98"/>